<dbReference type="RefSeq" id="WP_343883906.1">
    <property type="nucleotide sequence ID" value="NZ_BAAAFO010000006.1"/>
</dbReference>
<evidence type="ECO:0000313" key="4">
    <source>
        <dbReference type="Proteomes" id="UP001500657"/>
    </source>
</evidence>
<dbReference type="SUPFAM" id="SSF55073">
    <property type="entry name" value="Nucleotide cyclase"/>
    <property type="match status" value="1"/>
</dbReference>
<dbReference type="PANTHER" id="PTHR43102">
    <property type="entry name" value="SLR1143 PROTEIN"/>
    <property type="match status" value="1"/>
</dbReference>
<dbReference type="Pfam" id="PF08448">
    <property type="entry name" value="PAS_4"/>
    <property type="match status" value="1"/>
</dbReference>
<gene>
    <name evidence="3" type="ORF">GCM10009126_32580</name>
</gene>
<dbReference type="SMART" id="SM00267">
    <property type="entry name" value="GGDEF"/>
    <property type="match status" value="1"/>
</dbReference>
<dbReference type="InterPro" id="IPR029787">
    <property type="entry name" value="Nucleotide_cyclase"/>
</dbReference>
<dbReference type="InterPro" id="IPR013656">
    <property type="entry name" value="PAS_4"/>
</dbReference>
<dbReference type="Gene3D" id="3.30.450.20">
    <property type="entry name" value="PAS domain"/>
    <property type="match status" value="2"/>
</dbReference>
<dbReference type="SMART" id="SM00065">
    <property type="entry name" value="GAF"/>
    <property type="match status" value="1"/>
</dbReference>
<dbReference type="InterPro" id="IPR035965">
    <property type="entry name" value="PAS-like_dom_sf"/>
</dbReference>
<proteinExistence type="predicted"/>
<dbReference type="InterPro" id="IPR001610">
    <property type="entry name" value="PAC"/>
</dbReference>
<keyword evidence="4" id="KW-1185">Reference proteome</keyword>
<dbReference type="CDD" id="cd00130">
    <property type="entry name" value="PAS"/>
    <property type="match status" value="1"/>
</dbReference>
<accession>A0ABN0UXA5</accession>
<organism evidence="3 4">
    <name type="scientific">Rhodanobacter caeni</name>
    <dbReference type="NCBI Taxonomy" id="657654"/>
    <lineage>
        <taxon>Bacteria</taxon>
        <taxon>Pseudomonadati</taxon>
        <taxon>Pseudomonadota</taxon>
        <taxon>Gammaproteobacteria</taxon>
        <taxon>Lysobacterales</taxon>
        <taxon>Rhodanobacteraceae</taxon>
        <taxon>Rhodanobacter</taxon>
    </lineage>
</organism>
<dbReference type="EMBL" id="BAAAFO010000006">
    <property type="protein sequence ID" value="GAA0264340.1"/>
    <property type="molecule type" value="Genomic_DNA"/>
</dbReference>
<dbReference type="Pfam" id="PF01590">
    <property type="entry name" value="GAF"/>
    <property type="match status" value="1"/>
</dbReference>
<dbReference type="NCBIfam" id="TIGR00229">
    <property type="entry name" value="sensory_box"/>
    <property type="match status" value="1"/>
</dbReference>
<feature type="domain" description="PAS" evidence="1">
    <location>
        <begin position="315"/>
        <end position="385"/>
    </location>
</feature>
<dbReference type="InterPro" id="IPR029016">
    <property type="entry name" value="GAF-like_dom_sf"/>
</dbReference>
<dbReference type="SUPFAM" id="SSF55781">
    <property type="entry name" value="GAF domain-like"/>
    <property type="match status" value="1"/>
</dbReference>
<dbReference type="PROSITE" id="PS50887">
    <property type="entry name" value="GGDEF"/>
    <property type="match status" value="1"/>
</dbReference>
<dbReference type="InterPro" id="IPR043128">
    <property type="entry name" value="Rev_trsase/Diguanyl_cyclase"/>
</dbReference>
<dbReference type="PANTHER" id="PTHR43102:SF2">
    <property type="entry name" value="GAF DOMAIN-CONTAINING PROTEIN"/>
    <property type="match status" value="1"/>
</dbReference>
<protein>
    <submittedName>
        <fullName evidence="3">Diguanylate cyclase</fullName>
    </submittedName>
</protein>
<dbReference type="InterPro" id="IPR003018">
    <property type="entry name" value="GAF"/>
</dbReference>
<dbReference type="CDD" id="cd01949">
    <property type="entry name" value="GGDEF"/>
    <property type="match status" value="1"/>
</dbReference>
<dbReference type="SMART" id="SM00086">
    <property type="entry name" value="PAC"/>
    <property type="match status" value="2"/>
</dbReference>
<evidence type="ECO:0000313" key="3">
    <source>
        <dbReference type="EMBL" id="GAA0264340.1"/>
    </source>
</evidence>
<dbReference type="Gene3D" id="3.30.70.270">
    <property type="match status" value="1"/>
</dbReference>
<evidence type="ECO:0000259" key="1">
    <source>
        <dbReference type="PROSITE" id="PS50112"/>
    </source>
</evidence>
<evidence type="ECO:0000259" key="2">
    <source>
        <dbReference type="PROSITE" id="PS50887"/>
    </source>
</evidence>
<comment type="caution">
    <text evidence="3">The sequence shown here is derived from an EMBL/GenBank/DDBJ whole genome shotgun (WGS) entry which is preliminary data.</text>
</comment>
<dbReference type="Proteomes" id="UP001500657">
    <property type="component" value="Unassembled WGS sequence"/>
</dbReference>
<sequence>MVNTPQPSAESAQAERLRALSALDTEAEAVFDALARAAAVATGAPIALITLIDSEHQWFKANIGFAGMRGTPRDIAFCSQTILGPELMEVTDASSDPRWAENPLVTGQPGIRFYAGVPLTLHDGVRVGALCVLDRTPRKLGEAQRQVLEALAASVVEALELRMQTLQCQSALQVEMDQARAGLARAKAAAALVARTDKLMGAGRWSLDLDSKEVDWSNETCAIHDLPPGHRPTLTEAFSYYPPEARTKIEMAVKTAMLDPHASWDMELPLHTAKGRKIWVRTLGFAQMHPAPARLVGVVKDISIRRRVVAALEASDRRFRKLFEFSLGLICTHDYEGVLLSVNPAAAASLGYSVGELLGRPLTDFIPAERHAAFRSYLLQLMTKDRHAGMLELIAKDGSRRVWQYQSVLDDQSDEPYVLGHALDITERYQHELKLWDEATRDPLTKCFNRRYLENLSDAFASEAWGCIAIDLDHFKQVNDQYGHQRGDEVLVAMARFLFRHARRDDPVVRLGGDEFLLLLRGADGEATARVARELEADRASAPIGFTMGTASFGHGVSLAEGLGEADRRLYQRRAVDRAPAASATDRLS</sequence>
<dbReference type="SUPFAM" id="SSF55785">
    <property type="entry name" value="PYP-like sensor domain (PAS domain)"/>
    <property type="match status" value="2"/>
</dbReference>
<dbReference type="Gene3D" id="3.30.450.40">
    <property type="match status" value="1"/>
</dbReference>
<dbReference type="InterPro" id="IPR000014">
    <property type="entry name" value="PAS"/>
</dbReference>
<dbReference type="NCBIfam" id="TIGR00254">
    <property type="entry name" value="GGDEF"/>
    <property type="match status" value="1"/>
</dbReference>
<dbReference type="PROSITE" id="PS50112">
    <property type="entry name" value="PAS"/>
    <property type="match status" value="1"/>
</dbReference>
<dbReference type="InterPro" id="IPR000160">
    <property type="entry name" value="GGDEF_dom"/>
</dbReference>
<dbReference type="SMART" id="SM00091">
    <property type="entry name" value="PAS"/>
    <property type="match status" value="1"/>
</dbReference>
<reference evidence="3 4" key="1">
    <citation type="journal article" date="2019" name="Int. J. Syst. Evol. Microbiol.">
        <title>The Global Catalogue of Microorganisms (GCM) 10K type strain sequencing project: providing services to taxonomists for standard genome sequencing and annotation.</title>
        <authorList>
            <consortium name="The Broad Institute Genomics Platform"/>
            <consortium name="The Broad Institute Genome Sequencing Center for Infectious Disease"/>
            <person name="Wu L."/>
            <person name="Ma J."/>
        </authorList>
    </citation>
    <scope>NUCLEOTIDE SEQUENCE [LARGE SCALE GENOMIC DNA]</scope>
    <source>
        <strain evidence="3 4">JCM 16242</strain>
    </source>
</reference>
<name>A0ABN0UXA5_9GAMM</name>
<dbReference type="Pfam" id="PF00990">
    <property type="entry name" value="GGDEF"/>
    <property type="match status" value="1"/>
</dbReference>
<feature type="domain" description="GGDEF" evidence="2">
    <location>
        <begin position="463"/>
        <end position="587"/>
    </location>
</feature>